<evidence type="ECO:0000256" key="6">
    <source>
        <dbReference type="ARBA" id="ARBA00022490"/>
    </source>
</evidence>
<keyword evidence="10" id="KW-1185">Reference proteome</keyword>
<comment type="subcellular location">
    <subcellularLocation>
        <location evidence="3">Cytoplasm</location>
    </subcellularLocation>
    <subcellularLocation>
        <location evidence="2">Nucleus</location>
    </subcellularLocation>
</comment>
<gene>
    <name evidence="9" type="ORF">B0H15DRAFT_794033</name>
</gene>
<organism evidence="9 10">
    <name type="scientific">Mycena belliarum</name>
    <dbReference type="NCBI Taxonomy" id="1033014"/>
    <lineage>
        <taxon>Eukaryota</taxon>
        <taxon>Fungi</taxon>
        <taxon>Dikarya</taxon>
        <taxon>Basidiomycota</taxon>
        <taxon>Agaricomycotina</taxon>
        <taxon>Agaricomycetes</taxon>
        <taxon>Agaricomycetidae</taxon>
        <taxon>Agaricales</taxon>
        <taxon>Marasmiineae</taxon>
        <taxon>Mycenaceae</taxon>
        <taxon>Mycena</taxon>
    </lineage>
</organism>
<name>A0AAD6XHV6_9AGAR</name>
<keyword evidence="7" id="KW-0539">Nucleus</keyword>
<evidence type="ECO:0000256" key="3">
    <source>
        <dbReference type="ARBA" id="ARBA00004496"/>
    </source>
</evidence>
<keyword evidence="6" id="KW-0963">Cytoplasm</keyword>
<dbReference type="PANTHER" id="PTHR41391:SF1">
    <property type="entry name" value="RESTRICTION OF TELOMERE CAPPING PROTEIN 4"/>
    <property type="match status" value="1"/>
</dbReference>
<dbReference type="GO" id="GO:0005634">
    <property type="term" value="C:nucleus"/>
    <property type="evidence" value="ECO:0007669"/>
    <property type="project" value="UniProtKB-SubCell"/>
</dbReference>
<dbReference type="EMBL" id="JARJCN010000148">
    <property type="protein sequence ID" value="KAJ7068868.1"/>
    <property type="molecule type" value="Genomic_DNA"/>
</dbReference>
<dbReference type="PANTHER" id="PTHR41391">
    <property type="entry name" value="RESTRICTION OF TELOMERE CAPPING PROTEIN 4"/>
    <property type="match status" value="1"/>
</dbReference>
<accession>A0AAD6XHV6</accession>
<evidence type="ECO:0000256" key="7">
    <source>
        <dbReference type="ARBA" id="ARBA00023242"/>
    </source>
</evidence>
<dbReference type="AlphaFoldDB" id="A0AAD6XHV6"/>
<comment type="function">
    <text evidence="1">May be involved in a process influencing telomere capping.</text>
</comment>
<evidence type="ECO:0000313" key="10">
    <source>
        <dbReference type="Proteomes" id="UP001222325"/>
    </source>
</evidence>
<evidence type="ECO:0000313" key="9">
    <source>
        <dbReference type="EMBL" id="KAJ7068868.1"/>
    </source>
</evidence>
<dbReference type="Pfam" id="PF14474">
    <property type="entry name" value="RTC4"/>
    <property type="match status" value="1"/>
</dbReference>
<evidence type="ECO:0000259" key="8">
    <source>
        <dbReference type="SMART" id="SM01312"/>
    </source>
</evidence>
<dbReference type="InterPro" id="IPR028094">
    <property type="entry name" value="RTC4_C"/>
</dbReference>
<dbReference type="SMART" id="SM01312">
    <property type="entry name" value="RTC4"/>
    <property type="match status" value="1"/>
</dbReference>
<evidence type="ECO:0000256" key="5">
    <source>
        <dbReference type="ARBA" id="ARBA00015162"/>
    </source>
</evidence>
<feature type="domain" description="Restriction of telomere capping protein 4 C-terminal" evidence="8">
    <location>
        <begin position="98"/>
        <end position="219"/>
    </location>
</feature>
<dbReference type="GO" id="GO:0005737">
    <property type="term" value="C:cytoplasm"/>
    <property type="evidence" value="ECO:0007669"/>
    <property type="project" value="UniProtKB-SubCell"/>
</dbReference>
<dbReference type="Proteomes" id="UP001222325">
    <property type="component" value="Unassembled WGS sequence"/>
</dbReference>
<comment type="similarity">
    <text evidence="4">Belongs to the RTC4 family.</text>
</comment>
<dbReference type="InterPro" id="IPR039024">
    <property type="entry name" value="RTC4"/>
</dbReference>
<reference evidence="9" key="1">
    <citation type="submission" date="2023-03" db="EMBL/GenBank/DDBJ databases">
        <title>Massive genome expansion in bonnet fungi (Mycena s.s.) driven by repeated elements and novel gene families across ecological guilds.</title>
        <authorList>
            <consortium name="Lawrence Berkeley National Laboratory"/>
            <person name="Harder C.B."/>
            <person name="Miyauchi S."/>
            <person name="Viragh M."/>
            <person name="Kuo A."/>
            <person name="Thoen E."/>
            <person name="Andreopoulos B."/>
            <person name="Lu D."/>
            <person name="Skrede I."/>
            <person name="Drula E."/>
            <person name="Henrissat B."/>
            <person name="Morin E."/>
            <person name="Kohler A."/>
            <person name="Barry K."/>
            <person name="LaButti K."/>
            <person name="Morin E."/>
            <person name="Salamov A."/>
            <person name="Lipzen A."/>
            <person name="Mereny Z."/>
            <person name="Hegedus B."/>
            <person name="Baldrian P."/>
            <person name="Stursova M."/>
            <person name="Weitz H."/>
            <person name="Taylor A."/>
            <person name="Grigoriev I.V."/>
            <person name="Nagy L.G."/>
            <person name="Martin F."/>
            <person name="Kauserud H."/>
        </authorList>
    </citation>
    <scope>NUCLEOTIDE SEQUENCE</scope>
    <source>
        <strain evidence="9">CBHHK173m</strain>
    </source>
</reference>
<proteinExistence type="inferred from homology"/>
<comment type="caution">
    <text evidence="9">The sequence shown here is derived from an EMBL/GenBank/DDBJ whole genome shotgun (WGS) entry which is preliminary data.</text>
</comment>
<evidence type="ECO:0000256" key="2">
    <source>
        <dbReference type="ARBA" id="ARBA00004123"/>
    </source>
</evidence>
<evidence type="ECO:0000256" key="1">
    <source>
        <dbReference type="ARBA" id="ARBA00002738"/>
    </source>
</evidence>
<protein>
    <recommendedName>
        <fullName evidence="5">Restriction of telomere capping protein 4</fullName>
    </recommendedName>
</protein>
<evidence type="ECO:0000256" key="4">
    <source>
        <dbReference type="ARBA" id="ARBA00009461"/>
    </source>
</evidence>
<sequence length="221" mass="24890">AVDPSTLCPLCDKPFPRHPSHRLCQMLHEVKLISKPDPRPENSMGLLLPTIQRAPFCARHQFERDEIPKALYANWKTEIDFKDVERRLETFQTKFDGLVNDHAPGGARELSVFWSKAMSNAAENSLKSQGLAGNMTTFKSGQVGYYGEQGLRVIDKVLRRIVTIPEGSTNPLTEQQFIAFVLTPEAAVFLIAADLNMNRDDAVRTMYDSSTYGNQMFPVED</sequence>
<feature type="non-terminal residue" evidence="9">
    <location>
        <position position="1"/>
    </location>
</feature>